<dbReference type="EMBL" id="JACEIK010001994">
    <property type="protein sequence ID" value="MCD7473597.1"/>
    <property type="molecule type" value="Genomic_DNA"/>
</dbReference>
<evidence type="ECO:0000256" key="1">
    <source>
        <dbReference type="ARBA" id="ARBA00004273"/>
    </source>
</evidence>
<evidence type="ECO:0000256" key="11">
    <source>
        <dbReference type="ARBA" id="ARBA00023128"/>
    </source>
</evidence>
<dbReference type="SUPFAM" id="SSF47473">
    <property type="entry name" value="EF-hand"/>
    <property type="match status" value="2"/>
</dbReference>
<dbReference type="PROSITE" id="PS00018">
    <property type="entry name" value="EF_HAND_1"/>
    <property type="match status" value="1"/>
</dbReference>
<reference evidence="15 16" key="1">
    <citation type="journal article" date="2021" name="BMC Genomics">
        <title>Datura genome reveals duplications of psychoactive alkaloid biosynthetic genes and high mutation rate following tissue culture.</title>
        <authorList>
            <person name="Rajewski A."/>
            <person name="Carter-House D."/>
            <person name="Stajich J."/>
            <person name="Litt A."/>
        </authorList>
    </citation>
    <scope>NUCLEOTIDE SEQUENCE [LARGE SCALE GENOMIC DNA]</scope>
    <source>
        <strain evidence="15">AR-01</strain>
    </source>
</reference>
<keyword evidence="4" id="KW-0109">Calcium transport</keyword>
<dbReference type="InterPro" id="IPR018247">
    <property type="entry name" value="EF_Hand_1_Ca_BS"/>
</dbReference>
<name>A0ABS8TT92_DATST</name>
<evidence type="ECO:0000313" key="15">
    <source>
        <dbReference type="EMBL" id="MCD7473597.1"/>
    </source>
</evidence>
<evidence type="ECO:0000256" key="7">
    <source>
        <dbReference type="ARBA" id="ARBA00022792"/>
    </source>
</evidence>
<evidence type="ECO:0000256" key="5">
    <source>
        <dbReference type="ARBA" id="ARBA00022723"/>
    </source>
</evidence>
<dbReference type="Pfam" id="PF00036">
    <property type="entry name" value="EF-hand_1"/>
    <property type="match status" value="1"/>
</dbReference>
<evidence type="ECO:0000256" key="10">
    <source>
        <dbReference type="ARBA" id="ARBA00023065"/>
    </source>
</evidence>
<gene>
    <name evidence="15" type="ORF">HAX54_015538</name>
</gene>
<accession>A0ABS8TT92</accession>
<keyword evidence="6" id="KW-0677">Repeat</keyword>
<dbReference type="PANTHER" id="PTHR12294">
    <property type="entry name" value="EF HAND DOMAIN FAMILY A1,A2-RELATED"/>
    <property type="match status" value="1"/>
</dbReference>
<evidence type="ECO:0000256" key="8">
    <source>
        <dbReference type="ARBA" id="ARBA00022837"/>
    </source>
</evidence>
<evidence type="ECO:0000256" key="13">
    <source>
        <dbReference type="ARBA" id="ARBA00038333"/>
    </source>
</evidence>
<keyword evidence="11" id="KW-0496">Mitochondrion</keyword>
<keyword evidence="10" id="KW-0406">Ion transport</keyword>
<dbReference type="Pfam" id="PF13202">
    <property type="entry name" value="EF-hand_5"/>
    <property type="match status" value="1"/>
</dbReference>
<dbReference type="PROSITE" id="PS50222">
    <property type="entry name" value="EF_HAND_2"/>
    <property type="match status" value="2"/>
</dbReference>
<organism evidence="15 16">
    <name type="scientific">Datura stramonium</name>
    <name type="common">Jimsonweed</name>
    <name type="synonym">Common thornapple</name>
    <dbReference type="NCBI Taxonomy" id="4076"/>
    <lineage>
        <taxon>Eukaryota</taxon>
        <taxon>Viridiplantae</taxon>
        <taxon>Streptophyta</taxon>
        <taxon>Embryophyta</taxon>
        <taxon>Tracheophyta</taxon>
        <taxon>Spermatophyta</taxon>
        <taxon>Magnoliopsida</taxon>
        <taxon>eudicotyledons</taxon>
        <taxon>Gunneridae</taxon>
        <taxon>Pentapetalae</taxon>
        <taxon>asterids</taxon>
        <taxon>lamiids</taxon>
        <taxon>Solanales</taxon>
        <taxon>Solanaceae</taxon>
        <taxon>Solanoideae</taxon>
        <taxon>Datureae</taxon>
        <taxon>Datura</taxon>
    </lineage>
</organism>
<keyword evidence="12" id="KW-0472">Membrane</keyword>
<dbReference type="Proteomes" id="UP000823775">
    <property type="component" value="Unassembled WGS sequence"/>
</dbReference>
<keyword evidence="7" id="KW-0999">Mitochondrion inner membrane</keyword>
<dbReference type="Pfam" id="PF13833">
    <property type="entry name" value="EF-hand_8"/>
    <property type="match status" value="1"/>
</dbReference>
<dbReference type="SMART" id="SM00054">
    <property type="entry name" value="EFh"/>
    <property type="match status" value="3"/>
</dbReference>
<evidence type="ECO:0000256" key="2">
    <source>
        <dbReference type="ARBA" id="ARBA00004569"/>
    </source>
</evidence>
<evidence type="ECO:0000256" key="3">
    <source>
        <dbReference type="ARBA" id="ARBA00022448"/>
    </source>
</evidence>
<comment type="caution">
    <text evidence="15">The sequence shown here is derived from an EMBL/GenBank/DDBJ whole genome shotgun (WGS) entry which is preliminary data.</text>
</comment>
<dbReference type="CDD" id="cd15900">
    <property type="entry name" value="EFh_MICU"/>
    <property type="match status" value="1"/>
</dbReference>
<evidence type="ECO:0000256" key="6">
    <source>
        <dbReference type="ARBA" id="ARBA00022737"/>
    </source>
</evidence>
<keyword evidence="16" id="KW-1185">Reference proteome</keyword>
<comment type="similarity">
    <text evidence="13">Belongs to the MICU1 family. MICU1 subfamily.</text>
</comment>
<proteinExistence type="inferred from homology"/>
<sequence length="455" mass="51664">MHSWAFFRTSKLSIRVLAAQNQVFIRSIFTKLNVGSDSNEYKTNRTVAKSLLGSGLVIAASTLALCYISSSSHHICYADSGTRNEEPAKKSTFLFGDSYRKKVFFKYEKRLRLQSPPEKVFEYFASYRTPGGEVYMTPGDLMRAVVPVFPPSETTGVRGGYLKGEYSSSELHCAPSEFFMLFDTNNDGLISFAEYIFFVTLLSIPEPSFSEAFQMFDLDNDGGVDKEEFKRMMELMRTANRQGAQHRNGLRFGLKVTGSVEEGGLLEYFFGKDGNGRLEQEKFVQFLRDLHDEISRLEFAHYDYKSQGSISAKDFALSMVASADISHINKFLDRVEDLNEETQLRDVRITFEEFMSLAELRKELLSFSQSLLSYGKVNGLLSKQELKEAAKQVCSISLTDNVVDLIFFMFDLDCDGTLSSDEFLRVLQRREPESSQQRESGFVGFFSGWLDSTNK</sequence>
<dbReference type="PANTHER" id="PTHR12294:SF1">
    <property type="entry name" value="CALCIUM UPTAKE PROTEIN 1, MITOCHONDRIAL"/>
    <property type="match status" value="1"/>
</dbReference>
<keyword evidence="9" id="KW-0809">Transit peptide</keyword>
<dbReference type="Gene3D" id="1.10.238.10">
    <property type="entry name" value="EF-hand"/>
    <property type="match status" value="3"/>
</dbReference>
<dbReference type="CDD" id="cd00051">
    <property type="entry name" value="EFh"/>
    <property type="match status" value="1"/>
</dbReference>
<evidence type="ECO:0000256" key="4">
    <source>
        <dbReference type="ARBA" id="ARBA00022568"/>
    </source>
</evidence>
<feature type="domain" description="EF-hand" evidence="14">
    <location>
        <begin position="398"/>
        <end position="433"/>
    </location>
</feature>
<evidence type="ECO:0000313" key="16">
    <source>
        <dbReference type="Proteomes" id="UP000823775"/>
    </source>
</evidence>
<dbReference type="InterPro" id="IPR039800">
    <property type="entry name" value="MICU1/2/3"/>
</dbReference>
<keyword evidence="5" id="KW-0479">Metal-binding</keyword>
<keyword evidence="8" id="KW-0106">Calcium</keyword>
<evidence type="ECO:0000256" key="9">
    <source>
        <dbReference type="ARBA" id="ARBA00022946"/>
    </source>
</evidence>
<protein>
    <recommendedName>
        <fullName evidence="14">EF-hand domain-containing protein</fullName>
    </recommendedName>
</protein>
<comment type="subcellular location">
    <subcellularLocation>
        <location evidence="1">Mitochondrion inner membrane</location>
    </subcellularLocation>
    <subcellularLocation>
        <location evidence="2">Mitochondrion intermembrane space</location>
    </subcellularLocation>
</comment>
<keyword evidence="3" id="KW-0813">Transport</keyword>
<evidence type="ECO:0000256" key="12">
    <source>
        <dbReference type="ARBA" id="ARBA00023136"/>
    </source>
</evidence>
<dbReference type="InterPro" id="IPR011992">
    <property type="entry name" value="EF-hand-dom_pair"/>
</dbReference>
<evidence type="ECO:0000259" key="14">
    <source>
        <dbReference type="PROSITE" id="PS50222"/>
    </source>
</evidence>
<feature type="domain" description="EF-hand" evidence="14">
    <location>
        <begin position="204"/>
        <end position="239"/>
    </location>
</feature>
<dbReference type="InterPro" id="IPR002048">
    <property type="entry name" value="EF_hand_dom"/>
</dbReference>